<accession>A0A2S1KTS7</accession>
<sequence length="52" mass="5857">MYEGITYGLGPLLFVNKGIGDNKDLLIEVAKQLDEINEKLIDASGFRNRMDQ</sequence>
<evidence type="ECO:0000313" key="1">
    <source>
        <dbReference type="EMBL" id="AWF96381.1"/>
    </source>
</evidence>
<gene>
    <name evidence="1" type="ORF">B6254_2020</name>
</gene>
<protein>
    <submittedName>
        <fullName evidence="1">Uncharacterized protein</fullName>
    </submittedName>
</protein>
<name>A0A2S1KTS7_9LACO</name>
<proteinExistence type="predicted"/>
<reference evidence="1 2" key="1">
    <citation type="submission" date="2017-04" db="EMBL/GenBank/DDBJ databases">
        <title>Weissella cibaria strain m2 complete genome.</title>
        <authorList>
            <person name="Pan Q."/>
            <person name="Tan M."/>
            <person name="Yao F."/>
            <person name="Su S."/>
        </authorList>
    </citation>
    <scope>NUCLEOTIDE SEQUENCE [LARGE SCALE GENOMIC DNA]</scope>
    <source>
        <strain evidence="1 2">M2</strain>
    </source>
</reference>
<dbReference type="AlphaFoldDB" id="A0A2S1KTS7"/>
<dbReference type="EMBL" id="CP020928">
    <property type="protein sequence ID" value="AWF96381.1"/>
    <property type="molecule type" value="Genomic_DNA"/>
</dbReference>
<dbReference type="Proteomes" id="UP000244870">
    <property type="component" value="Chromosome"/>
</dbReference>
<evidence type="ECO:0000313" key="2">
    <source>
        <dbReference type="Proteomes" id="UP000244870"/>
    </source>
</evidence>
<organism evidence="1 2">
    <name type="scientific">Weissella cibaria</name>
    <dbReference type="NCBI Taxonomy" id="137591"/>
    <lineage>
        <taxon>Bacteria</taxon>
        <taxon>Bacillati</taxon>
        <taxon>Bacillota</taxon>
        <taxon>Bacilli</taxon>
        <taxon>Lactobacillales</taxon>
        <taxon>Lactobacillaceae</taxon>
        <taxon>Weissella</taxon>
    </lineage>
</organism>